<dbReference type="PROSITE" id="PS50928">
    <property type="entry name" value="ABC_TM1"/>
    <property type="match status" value="1"/>
</dbReference>
<comment type="subcellular location">
    <subcellularLocation>
        <location evidence="1 7">Cell membrane</location>
        <topology evidence="1 7">Multi-pass membrane protein</topology>
    </subcellularLocation>
</comment>
<dbReference type="SUPFAM" id="SSF161098">
    <property type="entry name" value="MetI-like"/>
    <property type="match status" value="1"/>
</dbReference>
<keyword evidence="10" id="KW-1185">Reference proteome</keyword>
<dbReference type="Gene3D" id="1.10.3720.10">
    <property type="entry name" value="MetI-like"/>
    <property type="match status" value="1"/>
</dbReference>
<dbReference type="Pfam" id="PF12911">
    <property type="entry name" value="OppC_N"/>
    <property type="match status" value="1"/>
</dbReference>
<evidence type="ECO:0000256" key="6">
    <source>
        <dbReference type="ARBA" id="ARBA00023136"/>
    </source>
</evidence>
<feature type="domain" description="ABC transmembrane type-1" evidence="8">
    <location>
        <begin position="87"/>
        <end position="276"/>
    </location>
</feature>
<dbReference type="InterPro" id="IPR025966">
    <property type="entry name" value="OppC_N"/>
</dbReference>
<comment type="similarity">
    <text evidence="7">Belongs to the binding-protein-dependent transport system permease family.</text>
</comment>
<evidence type="ECO:0000256" key="7">
    <source>
        <dbReference type="RuleBase" id="RU363032"/>
    </source>
</evidence>
<evidence type="ECO:0000256" key="1">
    <source>
        <dbReference type="ARBA" id="ARBA00004651"/>
    </source>
</evidence>
<accession>A0ABW4KQS5</accession>
<evidence type="ECO:0000256" key="3">
    <source>
        <dbReference type="ARBA" id="ARBA00022475"/>
    </source>
</evidence>
<evidence type="ECO:0000256" key="5">
    <source>
        <dbReference type="ARBA" id="ARBA00022989"/>
    </source>
</evidence>
<evidence type="ECO:0000259" key="8">
    <source>
        <dbReference type="PROSITE" id="PS50928"/>
    </source>
</evidence>
<proteinExistence type="inferred from homology"/>
<feature type="transmembrane region" description="Helical" evidence="7">
    <location>
        <begin position="250"/>
        <end position="275"/>
    </location>
</feature>
<feature type="transmembrane region" description="Helical" evidence="7">
    <location>
        <begin position="204"/>
        <end position="229"/>
    </location>
</feature>
<evidence type="ECO:0000256" key="2">
    <source>
        <dbReference type="ARBA" id="ARBA00022448"/>
    </source>
</evidence>
<evidence type="ECO:0000313" key="9">
    <source>
        <dbReference type="EMBL" id="MFD1709696.1"/>
    </source>
</evidence>
<keyword evidence="6 7" id="KW-0472">Membrane</keyword>
<dbReference type="InterPro" id="IPR050366">
    <property type="entry name" value="BP-dependent_transpt_permease"/>
</dbReference>
<dbReference type="InterPro" id="IPR035906">
    <property type="entry name" value="MetI-like_sf"/>
</dbReference>
<dbReference type="PANTHER" id="PTHR43386">
    <property type="entry name" value="OLIGOPEPTIDE TRANSPORT SYSTEM PERMEASE PROTEIN APPC"/>
    <property type="match status" value="1"/>
</dbReference>
<protein>
    <submittedName>
        <fullName evidence="9">ABC transporter permease</fullName>
    </submittedName>
</protein>
<organism evidence="9 10">
    <name type="scientific">Ottowia flava</name>
    <dbReference type="NCBI Taxonomy" id="2675430"/>
    <lineage>
        <taxon>Bacteria</taxon>
        <taxon>Pseudomonadati</taxon>
        <taxon>Pseudomonadota</taxon>
        <taxon>Betaproteobacteria</taxon>
        <taxon>Burkholderiales</taxon>
        <taxon>Comamonadaceae</taxon>
        <taxon>Ottowia</taxon>
    </lineage>
</organism>
<keyword evidence="5 7" id="KW-1133">Transmembrane helix</keyword>
<feature type="transmembrane region" description="Helical" evidence="7">
    <location>
        <begin position="27"/>
        <end position="47"/>
    </location>
</feature>
<feature type="transmembrane region" description="Helical" evidence="7">
    <location>
        <begin position="135"/>
        <end position="160"/>
    </location>
</feature>
<reference evidence="10" key="1">
    <citation type="journal article" date="2019" name="Int. J. Syst. Evol. Microbiol.">
        <title>The Global Catalogue of Microorganisms (GCM) 10K type strain sequencing project: providing services to taxonomists for standard genome sequencing and annotation.</title>
        <authorList>
            <consortium name="The Broad Institute Genomics Platform"/>
            <consortium name="The Broad Institute Genome Sequencing Center for Infectious Disease"/>
            <person name="Wu L."/>
            <person name="Ma J."/>
        </authorList>
    </citation>
    <scope>NUCLEOTIDE SEQUENCE [LARGE SCALE GENOMIC DNA]</scope>
    <source>
        <strain evidence="10">LMG 29247</strain>
    </source>
</reference>
<dbReference type="Proteomes" id="UP001597304">
    <property type="component" value="Unassembled WGS sequence"/>
</dbReference>
<dbReference type="PANTHER" id="PTHR43386:SF25">
    <property type="entry name" value="PEPTIDE ABC TRANSPORTER PERMEASE PROTEIN"/>
    <property type="match status" value="1"/>
</dbReference>
<name>A0ABW4KQS5_9BURK</name>
<dbReference type="EMBL" id="JBHUEJ010000008">
    <property type="protein sequence ID" value="MFD1709696.1"/>
    <property type="molecule type" value="Genomic_DNA"/>
</dbReference>
<dbReference type="InterPro" id="IPR000515">
    <property type="entry name" value="MetI-like"/>
</dbReference>
<dbReference type="CDD" id="cd06261">
    <property type="entry name" value="TM_PBP2"/>
    <property type="match status" value="1"/>
</dbReference>
<sequence>MSSATLPSPTTRAAPDFWQRARRHPGFVIGGVLTLLLLAMAALSYVWTPYSVFDVAMDDKLLPPSAQHWLGTDAYGRDVVSLLLVGARASILVGVIAVGIGLVIGTALGLLAAAQRGWVEEAIMRVSDFGFAFPAILSAIMLTAVYGPGIVNAIIAIGIYNIPTFARITRAAANAVWSRDYVLAARACGKGKWAITFEHVLPNILAVLIVQATIRFAVAILAEAALSYLGLGTQPPQPSWGRMLAEAQTLMFDAPLLAVWPGVAIALSVLGLNLLGDGLRDVLDPRLNRRS</sequence>
<dbReference type="RefSeq" id="WP_147913413.1">
    <property type="nucleotide sequence ID" value="NZ_JBHUEJ010000008.1"/>
</dbReference>
<gene>
    <name evidence="9" type="ORF">ACFSF0_03695</name>
</gene>
<keyword evidence="4 7" id="KW-0812">Transmembrane</keyword>
<dbReference type="Pfam" id="PF00528">
    <property type="entry name" value="BPD_transp_1"/>
    <property type="match status" value="1"/>
</dbReference>
<evidence type="ECO:0000256" key="4">
    <source>
        <dbReference type="ARBA" id="ARBA00022692"/>
    </source>
</evidence>
<keyword evidence="2 7" id="KW-0813">Transport</keyword>
<keyword evidence="3" id="KW-1003">Cell membrane</keyword>
<comment type="caution">
    <text evidence="9">The sequence shown here is derived from an EMBL/GenBank/DDBJ whole genome shotgun (WGS) entry which is preliminary data.</text>
</comment>
<evidence type="ECO:0000313" key="10">
    <source>
        <dbReference type="Proteomes" id="UP001597304"/>
    </source>
</evidence>
<feature type="transmembrane region" description="Helical" evidence="7">
    <location>
        <begin position="91"/>
        <end position="114"/>
    </location>
</feature>